<dbReference type="Pfam" id="PF01494">
    <property type="entry name" value="FAD_binding_3"/>
    <property type="match status" value="1"/>
</dbReference>
<comment type="caution">
    <text evidence="7">The sequence shown here is derived from an EMBL/GenBank/DDBJ whole genome shotgun (WGS) entry which is preliminary data.</text>
</comment>
<name>A0A178Z417_9EURO</name>
<dbReference type="Gene3D" id="3.50.50.60">
    <property type="entry name" value="FAD/NAD(P)-binding domain"/>
    <property type="match status" value="1"/>
</dbReference>
<dbReference type="PANTHER" id="PTHR13789">
    <property type="entry name" value="MONOOXYGENASE"/>
    <property type="match status" value="1"/>
</dbReference>
<dbReference type="PANTHER" id="PTHR13789:SF314">
    <property type="entry name" value="FAD-BINDING DOMAIN-CONTAINING PROTEIN"/>
    <property type="match status" value="1"/>
</dbReference>
<proteinExistence type="inferred from homology"/>
<keyword evidence="8" id="KW-1185">Reference proteome</keyword>
<dbReference type="InterPro" id="IPR002938">
    <property type="entry name" value="FAD-bd"/>
</dbReference>
<gene>
    <name evidence="7" type="ORF">AYL99_11337</name>
</gene>
<dbReference type="GO" id="GO:0004497">
    <property type="term" value="F:monooxygenase activity"/>
    <property type="evidence" value="ECO:0007669"/>
    <property type="project" value="UniProtKB-KW"/>
</dbReference>
<dbReference type="RefSeq" id="XP_018687603.1">
    <property type="nucleotide sequence ID" value="XM_018842843.1"/>
</dbReference>
<dbReference type="OrthoDB" id="40579at2759"/>
<dbReference type="STRING" id="1367422.A0A178Z417"/>
<keyword evidence="2" id="KW-0285">Flavoprotein</keyword>
<evidence type="ECO:0000256" key="4">
    <source>
        <dbReference type="ARBA" id="ARBA00023002"/>
    </source>
</evidence>
<evidence type="ECO:0000313" key="7">
    <source>
        <dbReference type="EMBL" id="OAP54236.1"/>
    </source>
</evidence>
<comment type="similarity">
    <text evidence="1">Belongs to the paxM FAD-dependent monooxygenase family.</text>
</comment>
<dbReference type="EMBL" id="LVYI01000014">
    <property type="protein sequence ID" value="OAP54236.1"/>
    <property type="molecule type" value="Genomic_DNA"/>
</dbReference>
<keyword evidence="3" id="KW-0274">FAD</keyword>
<dbReference type="InterPro" id="IPR050493">
    <property type="entry name" value="FAD-dep_Monooxygenase_BioMet"/>
</dbReference>
<keyword evidence="5" id="KW-0503">Monooxygenase</keyword>
<feature type="domain" description="FAD-binding" evidence="6">
    <location>
        <begin position="5"/>
        <end position="369"/>
    </location>
</feature>
<accession>A0A178Z417</accession>
<evidence type="ECO:0000313" key="8">
    <source>
        <dbReference type="Proteomes" id="UP000078343"/>
    </source>
</evidence>
<sequence length="434" mass="47708">MSLQLTVIIIGAGIGGLAAAVALRHAGHEVIVVEKYSDKREVGFAVSISPNANKVLRSLGVSFKSGRMVDCTEDVFIQAAPGQWPFQVLMRSSLAHLEKEYGAPSMTVHRADLHDCLRDLATTREGAGVPVEIVEGASATHFDSGGSITLHNGVVLRADFVVAADGVKSKAHQSIMKDGAERPAKLSGISNVRFCVPTKALVEDEELREFMELAPHGTSVTLGVRQDRMILRYPCRDNLLQNFGLYAAGDGVPDNEQKWKMQSSKQVARDHMQSFHSSLHKMLDYCKEDEMYLWKVADRDPLPTYHKDRLIVLGDAAHPMLPTLGNGAGMAIEDAGALGLVMEGIRDVKEVTERLKLWNSVRRPRASAVQLLSRTTGVGYALSNDTQKMVREYLSEEELPDFELPCVKKMLFSYDCLREMELALQDARGSANCA</sequence>
<evidence type="ECO:0000256" key="5">
    <source>
        <dbReference type="ARBA" id="ARBA00023033"/>
    </source>
</evidence>
<evidence type="ECO:0000259" key="6">
    <source>
        <dbReference type="Pfam" id="PF01494"/>
    </source>
</evidence>
<dbReference type="Proteomes" id="UP000078343">
    <property type="component" value="Unassembled WGS sequence"/>
</dbReference>
<dbReference type="GO" id="GO:0071949">
    <property type="term" value="F:FAD binding"/>
    <property type="evidence" value="ECO:0007669"/>
    <property type="project" value="InterPro"/>
</dbReference>
<evidence type="ECO:0000256" key="3">
    <source>
        <dbReference type="ARBA" id="ARBA00022827"/>
    </source>
</evidence>
<evidence type="ECO:0000256" key="1">
    <source>
        <dbReference type="ARBA" id="ARBA00007992"/>
    </source>
</evidence>
<dbReference type="PRINTS" id="PR00420">
    <property type="entry name" value="RNGMNOXGNASE"/>
</dbReference>
<dbReference type="SUPFAM" id="SSF51905">
    <property type="entry name" value="FAD/NAD(P)-binding domain"/>
    <property type="match status" value="1"/>
</dbReference>
<dbReference type="AlphaFoldDB" id="A0A178Z417"/>
<protein>
    <recommendedName>
        <fullName evidence="6">FAD-binding domain-containing protein</fullName>
    </recommendedName>
</protein>
<dbReference type="InterPro" id="IPR036188">
    <property type="entry name" value="FAD/NAD-bd_sf"/>
</dbReference>
<dbReference type="GeneID" id="30015505"/>
<reference evidence="7 8" key="1">
    <citation type="submission" date="2016-04" db="EMBL/GenBank/DDBJ databases">
        <title>Draft genome of Fonsecaea erecta CBS 125763.</title>
        <authorList>
            <person name="Weiss V.A."/>
            <person name="Vicente V.A."/>
            <person name="Raittz R.T."/>
            <person name="Moreno L.F."/>
            <person name="De Souza E.M."/>
            <person name="Pedrosa F.O."/>
            <person name="Steffens M.B."/>
            <person name="Faoro H."/>
            <person name="Tadra-Sfeir M.Z."/>
            <person name="Najafzadeh M.J."/>
            <person name="Felipe M.S."/>
            <person name="Teixeira M."/>
            <person name="Sun J."/>
            <person name="Xi L."/>
            <person name="Gomes R."/>
            <person name="De Azevedo C.M."/>
            <person name="Salgado C.G."/>
            <person name="Da Silva M.B."/>
            <person name="Nascimento M.F."/>
            <person name="Queiroz-Telles F."/>
            <person name="Attili D.S."/>
            <person name="Gorbushina A."/>
        </authorList>
    </citation>
    <scope>NUCLEOTIDE SEQUENCE [LARGE SCALE GENOMIC DNA]</scope>
    <source>
        <strain evidence="7 8">CBS 125763</strain>
    </source>
</reference>
<organism evidence="7 8">
    <name type="scientific">Fonsecaea erecta</name>
    <dbReference type="NCBI Taxonomy" id="1367422"/>
    <lineage>
        <taxon>Eukaryota</taxon>
        <taxon>Fungi</taxon>
        <taxon>Dikarya</taxon>
        <taxon>Ascomycota</taxon>
        <taxon>Pezizomycotina</taxon>
        <taxon>Eurotiomycetes</taxon>
        <taxon>Chaetothyriomycetidae</taxon>
        <taxon>Chaetothyriales</taxon>
        <taxon>Herpotrichiellaceae</taxon>
        <taxon>Fonsecaea</taxon>
    </lineage>
</organism>
<keyword evidence="4" id="KW-0560">Oxidoreductase</keyword>
<evidence type="ECO:0000256" key="2">
    <source>
        <dbReference type="ARBA" id="ARBA00022630"/>
    </source>
</evidence>